<dbReference type="RefSeq" id="WP_264603331.1">
    <property type="nucleotide sequence ID" value="NZ_JAOQNS010000014.1"/>
</dbReference>
<feature type="transmembrane region" description="Helical" evidence="1">
    <location>
        <begin position="82"/>
        <end position="103"/>
    </location>
</feature>
<feature type="transmembrane region" description="Helical" evidence="1">
    <location>
        <begin position="57"/>
        <end position="76"/>
    </location>
</feature>
<dbReference type="Proteomes" id="UP001209755">
    <property type="component" value="Unassembled WGS sequence"/>
</dbReference>
<organism evidence="2 3">
    <name type="scientific">Rhodobium gokarnense</name>
    <dbReference type="NCBI Taxonomy" id="364296"/>
    <lineage>
        <taxon>Bacteria</taxon>
        <taxon>Pseudomonadati</taxon>
        <taxon>Pseudomonadota</taxon>
        <taxon>Alphaproteobacteria</taxon>
        <taxon>Hyphomicrobiales</taxon>
        <taxon>Rhodobiaceae</taxon>
        <taxon>Rhodobium</taxon>
    </lineage>
</organism>
<proteinExistence type="predicted"/>
<sequence>MTPEEHERLGRLEKQQAEDHELLVRFDERQKLLVSDMAIVKKDISEFKALVQQAGGARWMLISLGAAAFWAMGYIANLLPKLFGVSALAMIIAGLLMPTPVAAQGVVPCGDRETVVAMLATRYGETPRALGLASRSDVLEIFVSKGGSWTVLMTNTSGRACMIAVGENWEDLKPAPPGDPT</sequence>
<dbReference type="EMBL" id="JAOQNS010000014">
    <property type="protein sequence ID" value="MCW2309754.1"/>
    <property type="molecule type" value="Genomic_DNA"/>
</dbReference>
<name>A0ABT3HHG8_9HYPH</name>
<keyword evidence="3" id="KW-1185">Reference proteome</keyword>
<keyword evidence="1" id="KW-0812">Transmembrane</keyword>
<evidence type="ECO:0000256" key="1">
    <source>
        <dbReference type="SAM" id="Phobius"/>
    </source>
</evidence>
<protein>
    <submittedName>
        <fullName evidence="2">Uncharacterized protein</fullName>
    </submittedName>
</protein>
<evidence type="ECO:0000313" key="2">
    <source>
        <dbReference type="EMBL" id="MCW2309754.1"/>
    </source>
</evidence>
<accession>A0ABT3HHG8</accession>
<reference evidence="3" key="1">
    <citation type="submission" date="2023-07" db="EMBL/GenBank/DDBJ databases">
        <title>Genome sequencing of Purple Non-Sulfur Bacteria from various extreme environments.</title>
        <authorList>
            <person name="Mayer M."/>
        </authorList>
    </citation>
    <scope>NUCLEOTIDE SEQUENCE [LARGE SCALE GENOMIC DNA]</scope>
    <source>
        <strain evidence="3">DSM 17935</strain>
    </source>
</reference>
<evidence type="ECO:0000313" key="3">
    <source>
        <dbReference type="Proteomes" id="UP001209755"/>
    </source>
</evidence>
<keyword evidence="1" id="KW-1133">Transmembrane helix</keyword>
<gene>
    <name evidence="2" type="ORF">M2319_004113</name>
</gene>
<keyword evidence="1" id="KW-0472">Membrane</keyword>
<comment type="caution">
    <text evidence="2">The sequence shown here is derived from an EMBL/GenBank/DDBJ whole genome shotgun (WGS) entry which is preliminary data.</text>
</comment>